<keyword evidence="1" id="KW-0732">Signal</keyword>
<dbReference type="Proteomes" id="UP001361239">
    <property type="component" value="Unassembled WGS sequence"/>
</dbReference>
<gene>
    <name evidence="2" type="ORF">WG901_00760</name>
</gene>
<keyword evidence="3" id="KW-1185">Reference proteome</keyword>
<sequence>MLRSLSIFCALALTTQAAHAATVRCLAGQYNGGATEVAAELILASDGRFRYGLSYGAIDERAQGRWESDGTQVLLDSDPVNPPRFSLVGESPVAADEFRLKLDLPDGLSPQFFNALLVLSDGSTLGSPLGYQTWAVPLKPGQTVVSVKFQLPALDLESERFALTAGTASEARFSFAPNDLGQIAFAHEPLTVDGRELLLIRHDREVRFRPERGGC</sequence>
<comment type="caution">
    <text evidence="2">The sequence shown here is derived from an EMBL/GenBank/DDBJ whole genome shotgun (WGS) entry which is preliminary data.</text>
</comment>
<reference evidence="2 3" key="1">
    <citation type="submission" date="2024-03" db="EMBL/GenBank/DDBJ databases">
        <authorList>
            <person name="Jo J.-H."/>
        </authorList>
    </citation>
    <scope>NUCLEOTIDE SEQUENCE [LARGE SCALE GENOMIC DNA]</scope>
    <source>
        <strain evidence="2 3">PS1R-30</strain>
    </source>
</reference>
<evidence type="ECO:0000256" key="1">
    <source>
        <dbReference type="SAM" id="SignalP"/>
    </source>
</evidence>
<dbReference type="RefSeq" id="WP_339585120.1">
    <property type="nucleotide sequence ID" value="NZ_JBBHJZ010000001.1"/>
</dbReference>
<name>A0ABU8RQA5_9SPHN</name>
<dbReference type="EMBL" id="JBBHJZ010000001">
    <property type="protein sequence ID" value="MEJ5975151.1"/>
    <property type="molecule type" value="Genomic_DNA"/>
</dbReference>
<feature type="signal peptide" evidence="1">
    <location>
        <begin position="1"/>
        <end position="20"/>
    </location>
</feature>
<feature type="chain" id="PRO_5047024556" evidence="1">
    <location>
        <begin position="21"/>
        <end position="215"/>
    </location>
</feature>
<evidence type="ECO:0000313" key="2">
    <source>
        <dbReference type="EMBL" id="MEJ5975151.1"/>
    </source>
</evidence>
<organism evidence="2 3">
    <name type="scientific">Novosphingobium anseongense</name>
    <dbReference type="NCBI Taxonomy" id="3133436"/>
    <lineage>
        <taxon>Bacteria</taxon>
        <taxon>Pseudomonadati</taxon>
        <taxon>Pseudomonadota</taxon>
        <taxon>Alphaproteobacteria</taxon>
        <taxon>Sphingomonadales</taxon>
        <taxon>Sphingomonadaceae</taxon>
        <taxon>Novosphingobium</taxon>
    </lineage>
</organism>
<protein>
    <submittedName>
        <fullName evidence="2">Uncharacterized protein</fullName>
    </submittedName>
</protein>
<evidence type="ECO:0000313" key="3">
    <source>
        <dbReference type="Proteomes" id="UP001361239"/>
    </source>
</evidence>
<proteinExistence type="predicted"/>
<accession>A0ABU8RQA5</accession>